<evidence type="ECO:0000313" key="2">
    <source>
        <dbReference type="Proteomes" id="UP000038045"/>
    </source>
</evidence>
<evidence type="ECO:0000313" key="3">
    <source>
        <dbReference type="WBParaSite" id="PTRK_0000705400.1"/>
    </source>
</evidence>
<feature type="region of interest" description="Disordered" evidence="1">
    <location>
        <begin position="1"/>
        <end position="280"/>
    </location>
</feature>
<reference evidence="3" key="1">
    <citation type="submission" date="2017-02" db="UniProtKB">
        <authorList>
            <consortium name="WormBaseParasite"/>
        </authorList>
    </citation>
    <scope>IDENTIFICATION</scope>
</reference>
<feature type="compositionally biased region" description="Basic and acidic residues" evidence="1">
    <location>
        <begin position="193"/>
        <end position="206"/>
    </location>
</feature>
<dbReference type="AlphaFoldDB" id="A0A0N4ZGT6"/>
<feature type="compositionally biased region" description="Low complexity" evidence="1">
    <location>
        <begin position="167"/>
        <end position="182"/>
    </location>
</feature>
<organism evidence="2 3">
    <name type="scientific">Parastrongyloides trichosuri</name>
    <name type="common">Possum-specific nematode worm</name>
    <dbReference type="NCBI Taxonomy" id="131310"/>
    <lineage>
        <taxon>Eukaryota</taxon>
        <taxon>Metazoa</taxon>
        <taxon>Ecdysozoa</taxon>
        <taxon>Nematoda</taxon>
        <taxon>Chromadorea</taxon>
        <taxon>Rhabditida</taxon>
        <taxon>Tylenchina</taxon>
        <taxon>Panagrolaimomorpha</taxon>
        <taxon>Strongyloidoidea</taxon>
        <taxon>Strongyloididae</taxon>
        <taxon>Parastrongyloides</taxon>
    </lineage>
</organism>
<feature type="compositionally biased region" description="Basic residues" evidence="1">
    <location>
        <begin position="50"/>
        <end position="62"/>
    </location>
</feature>
<dbReference type="Proteomes" id="UP000038045">
    <property type="component" value="Unplaced"/>
</dbReference>
<name>A0A0N4ZGT6_PARTI</name>
<sequence length="342" mass="36421">AGAGTDGRAGPARDRGEPRRRRRQHRRGPGGQGAARRLHPADGRADQPFHQRRPVPRPRHLRRGEELRAGVHRGHGAAGVRREPVGAGEDAGGIHRAGQVQAGLHDHGLGRQRLAPAPGRRNVQAHGRRRHAARALQGQRPGHDRPDGRPGAQHDRNRAGGAGQHQGGQAARAGGDLAAARGRAARRAHRGRGRAEGLRGELDVRHRGAGQYAGAGGGPPERRTEEDPGQARREGVASGPGRDRHLDHAGRCRRPRVGRTGALDQGDRRGRRQGRLSATARRGCAFASPAGSSARNFRRRCLRAAVSGAQQGLRESPRARAKSIALSQGLRAAAVRGCNIPQ</sequence>
<feature type="compositionally biased region" description="Basic and acidic residues" evidence="1">
    <location>
        <begin position="141"/>
        <end position="158"/>
    </location>
</feature>
<proteinExistence type="predicted"/>
<feature type="compositionally biased region" description="Basic residues" evidence="1">
    <location>
        <begin position="183"/>
        <end position="192"/>
    </location>
</feature>
<protein>
    <submittedName>
        <fullName evidence="3">BUG/TctC family periplasmic protein</fullName>
    </submittedName>
</protein>
<evidence type="ECO:0000256" key="1">
    <source>
        <dbReference type="SAM" id="MobiDB-lite"/>
    </source>
</evidence>
<dbReference type="WBParaSite" id="PTRK_0000705400.1">
    <property type="protein sequence ID" value="PTRK_0000705400.1"/>
    <property type="gene ID" value="PTRK_0000705400"/>
</dbReference>
<feature type="compositionally biased region" description="Basic and acidic residues" evidence="1">
    <location>
        <begin position="39"/>
        <end position="49"/>
    </location>
</feature>
<feature type="compositionally biased region" description="Basic residues" evidence="1">
    <location>
        <begin position="18"/>
        <end position="28"/>
    </location>
</feature>
<keyword evidence="2" id="KW-1185">Reference proteome</keyword>
<feature type="compositionally biased region" description="Basic and acidic residues" evidence="1">
    <location>
        <begin position="220"/>
        <end position="250"/>
    </location>
</feature>
<accession>A0A0N4ZGT6</accession>